<dbReference type="GO" id="GO:0016787">
    <property type="term" value="F:hydrolase activity"/>
    <property type="evidence" value="ECO:0007669"/>
    <property type="project" value="UniProtKB-KW"/>
</dbReference>
<evidence type="ECO:0000256" key="4">
    <source>
        <dbReference type="SAM" id="Phobius"/>
    </source>
</evidence>
<evidence type="ECO:0000256" key="2">
    <source>
        <dbReference type="ARBA" id="ARBA00022801"/>
    </source>
</evidence>
<dbReference type="SUPFAM" id="SSF56672">
    <property type="entry name" value="DNA/RNA polymerases"/>
    <property type="match status" value="1"/>
</dbReference>
<dbReference type="GO" id="GO:0015074">
    <property type="term" value="P:DNA integration"/>
    <property type="evidence" value="ECO:0007669"/>
    <property type="project" value="InterPro"/>
</dbReference>
<dbReference type="InterPro" id="IPR001584">
    <property type="entry name" value="Integrase_cat-core"/>
</dbReference>
<dbReference type="InterPro" id="IPR043502">
    <property type="entry name" value="DNA/RNA_pol_sf"/>
</dbReference>
<dbReference type="PROSITE" id="PS50994">
    <property type="entry name" value="INTEGRASE"/>
    <property type="match status" value="1"/>
</dbReference>
<feature type="compositionally biased region" description="Basic and acidic residues" evidence="3">
    <location>
        <begin position="943"/>
        <end position="958"/>
    </location>
</feature>
<dbReference type="InterPro" id="IPR013103">
    <property type="entry name" value="RVT_2"/>
</dbReference>
<dbReference type="SUPFAM" id="SSF53098">
    <property type="entry name" value="Ribonuclease H-like"/>
    <property type="match status" value="1"/>
</dbReference>
<feature type="domain" description="Integrase catalytic" evidence="5">
    <location>
        <begin position="418"/>
        <end position="608"/>
    </location>
</feature>
<dbReference type="InterPro" id="IPR036397">
    <property type="entry name" value="RNaseH_sf"/>
</dbReference>
<feature type="region of interest" description="Disordered" evidence="3">
    <location>
        <begin position="938"/>
        <end position="958"/>
    </location>
</feature>
<dbReference type="Pfam" id="PF07727">
    <property type="entry name" value="RVT_2"/>
    <property type="match status" value="2"/>
</dbReference>
<dbReference type="EMBL" id="BKCJ010008145">
    <property type="protein sequence ID" value="GEU80787.1"/>
    <property type="molecule type" value="Genomic_DNA"/>
</dbReference>
<protein>
    <recommendedName>
        <fullName evidence="5">Integrase catalytic domain-containing protein</fullName>
    </recommendedName>
</protein>
<proteinExistence type="predicted"/>
<dbReference type="GO" id="GO:0046872">
    <property type="term" value="F:metal ion binding"/>
    <property type="evidence" value="ECO:0007669"/>
    <property type="project" value="UniProtKB-KW"/>
</dbReference>
<feature type="transmembrane region" description="Helical" evidence="4">
    <location>
        <begin position="30"/>
        <end position="51"/>
    </location>
</feature>
<gene>
    <name evidence="6" type="ORF">Tci_052765</name>
</gene>
<keyword evidence="4" id="KW-1133">Transmembrane helix</keyword>
<dbReference type="InterPro" id="IPR039537">
    <property type="entry name" value="Retrotran_Ty1/copia-like"/>
</dbReference>
<evidence type="ECO:0000259" key="5">
    <source>
        <dbReference type="PROSITE" id="PS50994"/>
    </source>
</evidence>
<reference evidence="6" key="1">
    <citation type="journal article" date="2019" name="Sci. Rep.">
        <title>Draft genome of Tanacetum cinerariifolium, the natural source of mosquito coil.</title>
        <authorList>
            <person name="Yamashiro T."/>
            <person name="Shiraishi A."/>
            <person name="Satake H."/>
            <person name="Nakayama K."/>
        </authorList>
    </citation>
    <scope>NUCLEOTIDE SEQUENCE</scope>
</reference>
<keyword evidence="1" id="KW-0479">Metal-binding</keyword>
<comment type="caution">
    <text evidence="6">The sequence shown here is derived from an EMBL/GenBank/DDBJ whole genome shotgun (WGS) entry which is preliminary data.</text>
</comment>
<feature type="transmembrane region" description="Helical" evidence="4">
    <location>
        <begin position="110"/>
        <end position="132"/>
    </location>
</feature>
<evidence type="ECO:0000256" key="3">
    <source>
        <dbReference type="SAM" id="MobiDB-lite"/>
    </source>
</evidence>
<evidence type="ECO:0000313" key="6">
    <source>
        <dbReference type="EMBL" id="GEU80787.1"/>
    </source>
</evidence>
<dbReference type="PANTHER" id="PTHR42648">
    <property type="entry name" value="TRANSPOSASE, PUTATIVE-RELATED"/>
    <property type="match status" value="1"/>
</dbReference>
<dbReference type="Gene3D" id="3.30.420.10">
    <property type="entry name" value="Ribonuclease H-like superfamily/Ribonuclease H"/>
    <property type="match status" value="1"/>
</dbReference>
<dbReference type="PANTHER" id="PTHR42648:SF18">
    <property type="entry name" value="RETROTRANSPOSON, UNCLASSIFIED-LIKE PROTEIN"/>
    <property type="match status" value="1"/>
</dbReference>
<dbReference type="AlphaFoldDB" id="A0A6L2N5P8"/>
<feature type="region of interest" description="Disordered" evidence="3">
    <location>
        <begin position="882"/>
        <end position="920"/>
    </location>
</feature>
<sequence length="1128" mass="125366">MLKAARVQIPENNLDNLHSSIKEDGTLEGLGVSASIVIVFIEGTIVVVILVKGHSFPTMVKVRAVGCDPLALVDGFTPVEENIGLLKIRFEEEAIFVFVFPEDVTGSMNLTLLSLFFGVIAIYLSLELLMLGCRHISLFYYQQPAEKFVKPRQQATINDGRVTLQPVHGRQISFATGHMSKQSTKPKRIRDDSWFKDKVLLVQAQANGQILHVEKLAFLADLGILEDYDEVNTAKVALMANLSHYGSDALAEVYNPDNVDNNMINQDPSPSYRPTKVEVPIELLKVSMVNTSLKKLKRHLVGFDVVVKERTTATAITEGSWGFKHTKSCFRDEIIPFVKALKDIFSLKENVMAMALTFVSFELWYCQPFSQTWSGLRTDNGTEFINQTLHEYYEKQFNPALHEMTPATISSGLVSNPPPSTPFVPPSTTNWDLLFQPLFDELLTPPPSVDYQAPEVIALIAEVVAPEPTASTGSPSSTTLTKMHHHLVRLNVPVQRIRTDNGTEFVNQTLREYYEKVGISHETSVAHSPQQNGIIERRNRTLIEAARTMLIYAQAPLFLWAEAMATASNVSHKNMTILQMDVKMAFLNDELKEKVYVSQPEGFIDQDNPSLVYKLKKALYDPKQAPRAWNDLLLVQLYVDDIIFASTNAAMCNEFANSITTNFKMLMMGQISFLLALQISQSPRGIFINQSKYAYEIVKKYGMLSSDSVDTPLVEKGNPDEDLHEKPVDATLYHGMIGSLMYLTSSRPDFTYAVCLCSRYQTMVFNSIRLLCTATTKVKLLCAATPFNIQEPRKVPTEMELLLEQTQQGTSYEVSVSTEGVKELKRKVKIKGEKKEALLTPSCETLSRRFFRIPPDHSDEELQERCIIKAFQVINSRKGTSELVEDDKEEEEIKESLDSYSVSEDAEDEGPTVEDEDSVVEDEGLAMGDDGPGMGVESCGSADESHVLDDKGHSVESDGHGLGEEQAIPEGQQQAVLVVGRVVSAPLGLERVSVSRQSTLTTWTDPEDGMVFIDVPAYPPPAPPVQTPPSPKWMSGSLLISPSPFIIPSSISSTMIPLTIPSLVATPTTVETEGFLTKLGAQVEMQGGLICDHAVGLEELSPALFERYDRDIGELFTMSRRLGMRFSP</sequence>
<name>A0A6L2N5P8_TANCI</name>
<evidence type="ECO:0000256" key="1">
    <source>
        <dbReference type="ARBA" id="ARBA00022723"/>
    </source>
</evidence>
<dbReference type="GO" id="GO:0003676">
    <property type="term" value="F:nucleic acid binding"/>
    <property type="evidence" value="ECO:0007669"/>
    <property type="project" value="InterPro"/>
</dbReference>
<keyword evidence="2" id="KW-0378">Hydrolase</keyword>
<keyword evidence="4" id="KW-0472">Membrane</keyword>
<dbReference type="InterPro" id="IPR012337">
    <property type="entry name" value="RNaseH-like_sf"/>
</dbReference>
<accession>A0A6L2N5P8</accession>
<organism evidence="6">
    <name type="scientific">Tanacetum cinerariifolium</name>
    <name type="common">Dalmatian daisy</name>
    <name type="synonym">Chrysanthemum cinerariifolium</name>
    <dbReference type="NCBI Taxonomy" id="118510"/>
    <lineage>
        <taxon>Eukaryota</taxon>
        <taxon>Viridiplantae</taxon>
        <taxon>Streptophyta</taxon>
        <taxon>Embryophyta</taxon>
        <taxon>Tracheophyta</taxon>
        <taxon>Spermatophyta</taxon>
        <taxon>Magnoliopsida</taxon>
        <taxon>eudicotyledons</taxon>
        <taxon>Gunneridae</taxon>
        <taxon>Pentapetalae</taxon>
        <taxon>asterids</taxon>
        <taxon>campanulids</taxon>
        <taxon>Asterales</taxon>
        <taxon>Asteraceae</taxon>
        <taxon>Asteroideae</taxon>
        <taxon>Anthemideae</taxon>
        <taxon>Anthemidinae</taxon>
        <taxon>Tanacetum</taxon>
    </lineage>
</organism>
<feature type="compositionally biased region" description="Acidic residues" evidence="3">
    <location>
        <begin position="883"/>
        <end position="893"/>
    </location>
</feature>
<keyword evidence="4" id="KW-0812">Transmembrane</keyword>
<feature type="compositionally biased region" description="Acidic residues" evidence="3">
    <location>
        <begin position="904"/>
        <end position="920"/>
    </location>
</feature>